<evidence type="ECO:0000313" key="2">
    <source>
        <dbReference type="Proteomes" id="UP000198312"/>
    </source>
</evidence>
<evidence type="ECO:0000313" key="1">
    <source>
        <dbReference type="EMBL" id="ASK60725.1"/>
    </source>
</evidence>
<gene>
    <name evidence="1" type="ORF">CFK37_00125</name>
</gene>
<dbReference type="KEGG" id="vil:CFK37_00125"/>
<dbReference type="OrthoDB" id="419816at2"/>
<name>A0A220TY94_9BACI</name>
<organism evidence="1 2">
    <name type="scientific">Virgibacillus phasianinus</name>
    <dbReference type="NCBI Taxonomy" id="2017483"/>
    <lineage>
        <taxon>Bacteria</taxon>
        <taxon>Bacillati</taxon>
        <taxon>Bacillota</taxon>
        <taxon>Bacilli</taxon>
        <taxon>Bacillales</taxon>
        <taxon>Bacillaceae</taxon>
        <taxon>Virgibacillus</taxon>
    </lineage>
</organism>
<accession>A0A220TY94</accession>
<dbReference type="Proteomes" id="UP000198312">
    <property type="component" value="Chromosome"/>
</dbReference>
<sequence length="101" mass="11848">MLVRLEVNPAESRFVNDFFESYLKLDEKEEEKLMKEISELENADEILNLPNSWEERGIKKGIERGFEKGIKQIARRMLEEGSPINFISKVTGMDEEEIKKL</sequence>
<evidence type="ECO:0008006" key="3">
    <source>
        <dbReference type="Google" id="ProtNLM"/>
    </source>
</evidence>
<dbReference type="AlphaFoldDB" id="A0A220TY94"/>
<dbReference type="EMBL" id="CP022315">
    <property type="protein sequence ID" value="ASK60725.1"/>
    <property type="molecule type" value="Genomic_DNA"/>
</dbReference>
<keyword evidence="2" id="KW-1185">Reference proteome</keyword>
<reference evidence="1 2" key="1">
    <citation type="submission" date="2017-07" db="EMBL/GenBank/DDBJ databases">
        <title>Virgibacillus sp. LM2416.</title>
        <authorList>
            <person name="Tak E.J."/>
            <person name="Bae J.-W."/>
        </authorList>
    </citation>
    <scope>NUCLEOTIDE SEQUENCE [LARGE SCALE GENOMIC DNA]</scope>
    <source>
        <strain evidence="1 2">LM2416</strain>
    </source>
</reference>
<proteinExistence type="predicted"/>
<protein>
    <recommendedName>
        <fullName evidence="3">Transposase</fullName>
    </recommendedName>
</protein>